<name>A0A7L9RS71_9PROT</name>
<dbReference type="KEGG" id="pbal:CPBP_00166"/>
<sequence length="111" mass="12968">MTKRWKDRIQILVNTAGTYDAWGHSKPESWDATREVWADVRPQFNSKSTACVTVRAPFEYTDNMRIQWNDQVWMLMQTPVCFPDTQLVQFNIQRDAANVTLDPIDNTVCKN</sequence>
<dbReference type="RefSeq" id="WP_350332167.1">
    <property type="nucleotide sequence ID" value="NZ_CP054719.1"/>
</dbReference>
<dbReference type="Proteomes" id="UP000594001">
    <property type="component" value="Chromosome"/>
</dbReference>
<evidence type="ECO:0000313" key="1">
    <source>
        <dbReference type="EMBL" id="QOL19414.1"/>
    </source>
</evidence>
<accession>A0A7L9RS71</accession>
<organism evidence="1 2">
    <name type="scientific">Candidatus Bodocaedibacter vickermanii</name>
    <dbReference type="NCBI Taxonomy" id="2741701"/>
    <lineage>
        <taxon>Bacteria</taxon>
        <taxon>Pseudomonadati</taxon>
        <taxon>Pseudomonadota</taxon>
        <taxon>Alphaproteobacteria</taxon>
        <taxon>Holosporales</taxon>
        <taxon>Candidatus Paracaedibacteraceae</taxon>
        <taxon>Candidatus Bodocaedibacter</taxon>
    </lineage>
</organism>
<evidence type="ECO:0000313" key="2">
    <source>
        <dbReference type="Proteomes" id="UP000594001"/>
    </source>
</evidence>
<dbReference type="AlphaFoldDB" id="A0A7L9RS71"/>
<keyword evidence="2" id="KW-1185">Reference proteome</keyword>
<gene>
    <name evidence="1" type="ORF">CPBP_00166</name>
</gene>
<protein>
    <submittedName>
        <fullName evidence="1">Uncharacterized protein</fullName>
    </submittedName>
</protein>
<reference evidence="1 2" key="1">
    <citation type="submission" date="2020-06" db="EMBL/GenBank/DDBJ databases">
        <title>The endosymbiont of the kinetoplastid Bodo saltans is a Paracaedibacter-like alpha-proteobacterium possessing a putative toxin-antitoxin system.</title>
        <authorList>
            <person name="Midha S."/>
            <person name="Rigden D.J."/>
            <person name="Siozios S."/>
            <person name="Hurst G.D.D."/>
            <person name="Jackson A.P."/>
        </authorList>
    </citation>
    <scope>NUCLEOTIDE SEQUENCE [LARGE SCALE GENOMIC DNA]</scope>
    <source>
        <strain evidence="1">Lake Konstanz</strain>
    </source>
</reference>
<proteinExistence type="predicted"/>
<dbReference type="EMBL" id="CP054719">
    <property type="protein sequence ID" value="QOL19414.1"/>
    <property type="molecule type" value="Genomic_DNA"/>
</dbReference>